<comment type="caution">
    <text evidence="3">The sequence shown here is derived from an EMBL/GenBank/DDBJ whole genome shotgun (WGS) entry which is preliminary data.</text>
</comment>
<dbReference type="PANTHER" id="PTHR42208">
    <property type="entry name" value="HEAVY METAL TRANSPORTER-RELATED"/>
    <property type="match status" value="1"/>
</dbReference>
<name>A0A9X1B8H7_9GAMM</name>
<keyword evidence="4" id="KW-1185">Reference proteome</keyword>
<feature type="transmembrane region" description="Helical" evidence="1">
    <location>
        <begin position="204"/>
        <end position="222"/>
    </location>
</feature>
<organism evidence="3 4">
    <name type="scientific">Thiocapsa imhoffii</name>
    <dbReference type="NCBI Taxonomy" id="382777"/>
    <lineage>
        <taxon>Bacteria</taxon>
        <taxon>Pseudomonadati</taxon>
        <taxon>Pseudomonadota</taxon>
        <taxon>Gammaproteobacteria</taxon>
        <taxon>Chromatiales</taxon>
        <taxon>Chromatiaceae</taxon>
        <taxon>Thiocapsa</taxon>
    </lineage>
</organism>
<dbReference type="PANTHER" id="PTHR42208:SF1">
    <property type="entry name" value="HEAVY METAL TRANSPORTER"/>
    <property type="match status" value="1"/>
</dbReference>
<dbReference type="EMBL" id="NRSD01000008">
    <property type="protein sequence ID" value="MBK1644929.1"/>
    <property type="molecule type" value="Genomic_DNA"/>
</dbReference>
<feature type="transmembrane region" description="Helical" evidence="1">
    <location>
        <begin position="87"/>
        <end position="106"/>
    </location>
</feature>
<dbReference type="AlphaFoldDB" id="A0A9X1B8H7"/>
<proteinExistence type="predicted"/>
<feature type="domain" description="Urease accessory protein UreH-like transmembrane" evidence="2">
    <location>
        <begin position="8"/>
        <end position="217"/>
    </location>
</feature>
<dbReference type="Proteomes" id="UP001138802">
    <property type="component" value="Unassembled WGS sequence"/>
</dbReference>
<feature type="transmembrane region" description="Helical" evidence="1">
    <location>
        <begin position="6"/>
        <end position="33"/>
    </location>
</feature>
<accession>A0A9X1B8H7</accession>
<evidence type="ECO:0000313" key="4">
    <source>
        <dbReference type="Proteomes" id="UP001138802"/>
    </source>
</evidence>
<feature type="transmembrane region" description="Helical" evidence="1">
    <location>
        <begin position="171"/>
        <end position="192"/>
    </location>
</feature>
<evidence type="ECO:0000259" key="2">
    <source>
        <dbReference type="Pfam" id="PF13386"/>
    </source>
</evidence>
<keyword evidence="1" id="KW-1133">Transmembrane helix</keyword>
<dbReference type="Pfam" id="PF13386">
    <property type="entry name" value="DsbD_2"/>
    <property type="match status" value="1"/>
</dbReference>
<keyword evidence="1" id="KW-0472">Membrane</keyword>
<dbReference type="InterPro" id="IPR039447">
    <property type="entry name" value="UreH-like_TM_dom"/>
</dbReference>
<sequence length="224" mass="24001">MGPAHALAFLVGLLSAVHCLGMCTGVVGALSYSLPATMRQRPRRLVTMVLAFNLGRIGSYTLAGALWGSLGVILLLTGAHPWFFGTMRWVAAMIMVGIGLHVAGWFPRFALIERVGGPLWARLEPLGRRLLPVRTLPRAMLLGMIWGWLPCGLVYSMLLSTPVHTGILASALYMGCFGAGTLPTLAAAGVFAGRLYRVGQDRRFQAVAGVGVILLALMTLLFEI</sequence>
<dbReference type="RefSeq" id="WP_200387734.1">
    <property type="nucleotide sequence ID" value="NZ_NRSD01000008.1"/>
</dbReference>
<evidence type="ECO:0000256" key="1">
    <source>
        <dbReference type="SAM" id="Phobius"/>
    </source>
</evidence>
<feature type="transmembrane region" description="Helical" evidence="1">
    <location>
        <begin position="139"/>
        <end position="159"/>
    </location>
</feature>
<reference evidence="3 4" key="1">
    <citation type="journal article" date="2020" name="Microorganisms">
        <title>Osmotic Adaptation and Compatible Solute Biosynthesis of Phototrophic Bacteria as Revealed from Genome Analyses.</title>
        <authorList>
            <person name="Imhoff J.F."/>
            <person name="Rahn T."/>
            <person name="Kunzel S."/>
            <person name="Keller A."/>
            <person name="Neulinger S.C."/>
        </authorList>
    </citation>
    <scope>NUCLEOTIDE SEQUENCE [LARGE SCALE GENOMIC DNA]</scope>
    <source>
        <strain evidence="3 4">DSM 21303</strain>
    </source>
</reference>
<protein>
    <recommendedName>
        <fullName evidence="2">Urease accessory protein UreH-like transmembrane domain-containing protein</fullName>
    </recommendedName>
</protein>
<feature type="transmembrane region" description="Helical" evidence="1">
    <location>
        <begin position="45"/>
        <end position="67"/>
    </location>
</feature>
<evidence type="ECO:0000313" key="3">
    <source>
        <dbReference type="EMBL" id="MBK1644929.1"/>
    </source>
</evidence>
<gene>
    <name evidence="3" type="ORF">CKO25_09750</name>
</gene>
<keyword evidence="1" id="KW-0812">Transmembrane</keyword>